<comment type="caution">
    <text evidence="2">The sequence shown here is derived from an EMBL/GenBank/DDBJ whole genome shotgun (WGS) entry which is preliminary data.</text>
</comment>
<dbReference type="GO" id="GO:0052689">
    <property type="term" value="F:carboxylic ester hydrolase activity"/>
    <property type="evidence" value="ECO:0007669"/>
    <property type="project" value="TreeGrafter"/>
</dbReference>
<gene>
    <name evidence="2" type="ORF">BXY75_3402</name>
</gene>
<dbReference type="Proteomes" id="UP000271339">
    <property type="component" value="Unassembled WGS sequence"/>
</dbReference>
<dbReference type="AlphaFoldDB" id="A0A3L9Y6F1"/>
<protein>
    <submittedName>
        <fullName evidence="2">Pimeloyl-ACP methyl ester carboxylesterase</fullName>
    </submittedName>
</protein>
<feature type="domain" description="Serine aminopeptidase S33" evidence="1">
    <location>
        <begin position="284"/>
        <end position="537"/>
    </location>
</feature>
<dbReference type="PANTHER" id="PTHR43265:SF1">
    <property type="entry name" value="ESTERASE ESTD"/>
    <property type="match status" value="1"/>
</dbReference>
<accession>A0A3L9Y6F1</accession>
<sequence>MKLIIFLCICITSQCFGQNPDSLYLNFTKAYDSLNAESIANLYLENAEVLNLYDGEKSSSMKGKVEVQKYYKEFFERFKSNDQKLKLTFKIVTREKVGENILDNGFYQLEFITQNMPSFFTFGKFSTVLEFENDIWKFKTDATTNTDFVEYENSVESKIPERDEPLFSEFYDNLLGNYISDDGQLIVIGRSLYRLYAYYEKTGEYRALNKVNATTWTIGKTIISNEIQQTYKFSSNKIEIYDNDKLVNTATKKQLYKSSKVTYANVNGIKIGGTLFVPNQSNGKAIVLVHGSGPQDRNGYASIIRLLADILSRDGTTVLTYDKQGIGQSEGNWASENFAELAQDAIAGIDFLKSNKELSLSKIGIGGSSQAGWIIAKAIEKRQDIDFALTIGAAGSGIPVVEQNIYNTEVVLKCDGSFSKKQIENIITQQKYFFYFLSNPKQSDKLDKFTKSIEKDEKIRDWLFPTSKQMDLNNRNQWFTALEVNFDPLPVWKKYDNPVLMIFSEFDDSTPASKVKSKVDNLKKKNIRTIILPNAQHIGLENDSVCVSNIGGLSKFQKDFFKEMKIWIKSL</sequence>
<dbReference type="InterPro" id="IPR029058">
    <property type="entry name" value="AB_hydrolase_fold"/>
</dbReference>
<evidence type="ECO:0000259" key="1">
    <source>
        <dbReference type="Pfam" id="PF12146"/>
    </source>
</evidence>
<dbReference type="Gene3D" id="3.40.50.1820">
    <property type="entry name" value="alpha/beta hydrolase"/>
    <property type="match status" value="1"/>
</dbReference>
<dbReference type="SUPFAM" id="SSF53474">
    <property type="entry name" value="alpha/beta-Hydrolases"/>
    <property type="match status" value="1"/>
</dbReference>
<keyword evidence="3" id="KW-1185">Reference proteome</keyword>
<evidence type="ECO:0000313" key="2">
    <source>
        <dbReference type="EMBL" id="RMA56281.1"/>
    </source>
</evidence>
<organism evidence="2 3">
    <name type="scientific">Ulvibacter antarcticus</name>
    <dbReference type="NCBI Taxonomy" id="442714"/>
    <lineage>
        <taxon>Bacteria</taxon>
        <taxon>Pseudomonadati</taxon>
        <taxon>Bacteroidota</taxon>
        <taxon>Flavobacteriia</taxon>
        <taxon>Flavobacteriales</taxon>
        <taxon>Flavobacteriaceae</taxon>
        <taxon>Ulvibacter</taxon>
    </lineage>
</organism>
<dbReference type="EMBL" id="REFC01000018">
    <property type="protein sequence ID" value="RMA56281.1"/>
    <property type="molecule type" value="Genomic_DNA"/>
</dbReference>
<name>A0A3L9Y6F1_9FLAO</name>
<dbReference type="InterPro" id="IPR053145">
    <property type="entry name" value="AB_hydrolase_Est10"/>
</dbReference>
<dbReference type="OrthoDB" id="9809549at2"/>
<dbReference type="SUPFAM" id="SSF54427">
    <property type="entry name" value="NTF2-like"/>
    <property type="match status" value="1"/>
</dbReference>
<dbReference type="PANTHER" id="PTHR43265">
    <property type="entry name" value="ESTERASE ESTD"/>
    <property type="match status" value="1"/>
</dbReference>
<evidence type="ECO:0000313" key="3">
    <source>
        <dbReference type="Proteomes" id="UP000271339"/>
    </source>
</evidence>
<dbReference type="InterPro" id="IPR022742">
    <property type="entry name" value="Hydrolase_4"/>
</dbReference>
<proteinExistence type="predicted"/>
<dbReference type="InterPro" id="IPR032710">
    <property type="entry name" value="NTF2-like_dom_sf"/>
</dbReference>
<dbReference type="Gene3D" id="3.10.450.50">
    <property type="match status" value="1"/>
</dbReference>
<reference evidence="2 3" key="1">
    <citation type="submission" date="2018-10" db="EMBL/GenBank/DDBJ databases">
        <title>Genomic Encyclopedia of Archaeal and Bacterial Type Strains, Phase II (KMG-II): from individual species to whole genera.</title>
        <authorList>
            <person name="Goeker M."/>
        </authorList>
    </citation>
    <scope>NUCLEOTIDE SEQUENCE [LARGE SCALE GENOMIC DNA]</scope>
    <source>
        <strain evidence="2 3">DSM 23424</strain>
    </source>
</reference>
<dbReference type="RefSeq" id="WP_121908914.1">
    <property type="nucleotide sequence ID" value="NZ_REFC01000018.1"/>
</dbReference>
<dbReference type="Pfam" id="PF12146">
    <property type="entry name" value="Hydrolase_4"/>
    <property type="match status" value="1"/>
</dbReference>